<dbReference type="AlphaFoldDB" id="A0A438DI89"/>
<comment type="caution">
    <text evidence="2">The sequence shown here is derived from an EMBL/GenBank/DDBJ whole genome shotgun (WGS) entry which is preliminary data.</text>
</comment>
<name>A0A438DI89_VITVI</name>
<feature type="coiled-coil region" evidence="1">
    <location>
        <begin position="52"/>
        <end position="79"/>
    </location>
</feature>
<dbReference type="EMBL" id="QGNW01001613">
    <property type="protein sequence ID" value="RVW35190.1"/>
    <property type="molecule type" value="Genomic_DNA"/>
</dbReference>
<evidence type="ECO:0000256" key="1">
    <source>
        <dbReference type="SAM" id="Coils"/>
    </source>
</evidence>
<proteinExistence type="predicted"/>
<accession>A0A438DI89</accession>
<evidence type="ECO:0000313" key="3">
    <source>
        <dbReference type="Proteomes" id="UP000288805"/>
    </source>
</evidence>
<reference evidence="2 3" key="1">
    <citation type="journal article" date="2018" name="PLoS Genet.">
        <title>Population sequencing reveals clonal diversity and ancestral inbreeding in the grapevine cultivar Chardonnay.</title>
        <authorList>
            <person name="Roach M.J."/>
            <person name="Johnson D.L."/>
            <person name="Bohlmann J."/>
            <person name="van Vuuren H.J."/>
            <person name="Jones S.J."/>
            <person name="Pretorius I.S."/>
            <person name="Schmidt S.A."/>
            <person name="Borneman A.R."/>
        </authorList>
    </citation>
    <scope>NUCLEOTIDE SEQUENCE [LARGE SCALE GENOMIC DNA]</scope>
    <source>
        <strain evidence="3">cv. Chardonnay</strain>
        <tissue evidence="2">Leaf</tissue>
    </source>
</reference>
<protein>
    <submittedName>
        <fullName evidence="2">Uncharacterized protein</fullName>
    </submittedName>
</protein>
<keyword evidence="1" id="KW-0175">Coiled coil</keyword>
<evidence type="ECO:0000313" key="2">
    <source>
        <dbReference type="EMBL" id="RVW35190.1"/>
    </source>
</evidence>
<gene>
    <name evidence="2" type="ORF">CK203_100011</name>
</gene>
<dbReference type="Proteomes" id="UP000288805">
    <property type="component" value="Unassembled WGS sequence"/>
</dbReference>
<organism evidence="2 3">
    <name type="scientific">Vitis vinifera</name>
    <name type="common">Grape</name>
    <dbReference type="NCBI Taxonomy" id="29760"/>
    <lineage>
        <taxon>Eukaryota</taxon>
        <taxon>Viridiplantae</taxon>
        <taxon>Streptophyta</taxon>
        <taxon>Embryophyta</taxon>
        <taxon>Tracheophyta</taxon>
        <taxon>Spermatophyta</taxon>
        <taxon>Magnoliopsida</taxon>
        <taxon>eudicotyledons</taxon>
        <taxon>Gunneridae</taxon>
        <taxon>Pentapetalae</taxon>
        <taxon>rosids</taxon>
        <taxon>Vitales</taxon>
        <taxon>Vitaceae</taxon>
        <taxon>Viteae</taxon>
        <taxon>Vitis</taxon>
    </lineage>
</organism>
<sequence length="127" mass="15350">MRPSGQIWLRQRAGRNQWRPACMRQRMRWPGWGEVRQLRTRLLLKRSRRRFAAALNSAKEELEREFAAEREELEADYQKQVDDTFIFGYRCCMKKNGINEMSLQFLRVKRRNFKACSLIAFLFAIFL</sequence>